<evidence type="ECO:0000313" key="2">
    <source>
        <dbReference type="Proteomes" id="UP000007384"/>
    </source>
</evidence>
<dbReference type="AlphaFoldDB" id="H9U9T9"/>
<evidence type="ECO:0000313" key="1">
    <source>
        <dbReference type="EMBL" id="AFG34282.1"/>
    </source>
</evidence>
<keyword evidence="2" id="KW-1185">Reference proteome</keyword>
<dbReference type="EMBL" id="CP003260">
    <property type="protein sequence ID" value="AFG34282.1"/>
    <property type="molecule type" value="Genomic_DNA"/>
</dbReference>
<dbReference type="HOGENOM" id="CLU_1872362_0_0_0"/>
<reference evidence="1" key="1">
    <citation type="submission" date="2012-03" db="EMBL/GenBank/DDBJ databases">
        <title>Complete sequence of Fervidobacterium pennivorans DSM 9078.</title>
        <authorList>
            <consortium name="US DOE Joint Genome Institute"/>
            <person name="Lucas S."/>
            <person name="Han J."/>
            <person name="Lapidus A."/>
            <person name="Cheng J.-F."/>
            <person name="Goodwin L."/>
            <person name="Pitluck S."/>
            <person name="Peters L."/>
            <person name="Ovchinnikova G."/>
            <person name="Lu M."/>
            <person name="Detter J.C."/>
            <person name="Han C."/>
            <person name="Tapia R."/>
            <person name="Land M."/>
            <person name="Hauser L."/>
            <person name="Kyrpides N."/>
            <person name="Ivanova N."/>
            <person name="Pagani I."/>
            <person name="Noll K.M."/>
            <person name="Woyke T."/>
        </authorList>
    </citation>
    <scope>NUCLEOTIDE SEQUENCE</scope>
    <source>
        <strain evidence="1">DSM 9078</strain>
    </source>
</reference>
<dbReference type="eggNOG" id="ENOG5033KBK">
    <property type="taxonomic scope" value="Bacteria"/>
</dbReference>
<proteinExistence type="predicted"/>
<dbReference type="KEGG" id="fpe:Ferpe_0126"/>
<sequence length="145" mass="17341">MEQQNEQKHVQKQFADGAAEEKLPAEKCSEDINQWHNKVLSYKHLVRRWTAYFWGINKAFLYSYEDLEQTIWYILMVGLQEFDGRGDEEQFLNWYIRNKVVSIMMYGKKPPKCTHLPFTPIRFDYVSPDELAEVNELFYSDGEDD</sequence>
<name>H9U9T9_FERPD</name>
<protein>
    <submittedName>
        <fullName evidence="1">Uncharacterized protein</fullName>
    </submittedName>
</protein>
<accession>H9U9T9</accession>
<dbReference type="PATRIC" id="fig|771875.3.peg.132"/>
<dbReference type="Proteomes" id="UP000007384">
    <property type="component" value="Chromosome"/>
</dbReference>
<gene>
    <name evidence="1" type="ordered locus">Ferpe_0126</name>
</gene>
<organism evidence="1 2">
    <name type="scientific">Fervidobacterium pennivorans (strain DSM 9078 / Ven5)</name>
    <dbReference type="NCBI Taxonomy" id="771875"/>
    <lineage>
        <taxon>Bacteria</taxon>
        <taxon>Thermotogati</taxon>
        <taxon>Thermotogota</taxon>
        <taxon>Thermotogae</taxon>
        <taxon>Thermotogales</taxon>
        <taxon>Fervidobacteriaceae</taxon>
        <taxon>Fervidobacterium</taxon>
    </lineage>
</organism>
<dbReference type="RefSeq" id="WP_014450751.1">
    <property type="nucleotide sequence ID" value="NC_017095.1"/>
</dbReference>